<feature type="region of interest" description="Disordered" evidence="1">
    <location>
        <begin position="58"/>
        <end position="91"/>
    </location>
</feature>
<proteinExistence type="predicted"/>
<feature type="compositionally biased region" description="Basic and acidic residues" evidence="1">
    <location>
        <begin position="60"/>
        <end position="91"/>
    </location>
</feature>
<sequence length="91" mass="10674">MVISSSERSHNNNKKYNSKSIEVAIAIYNYHNSRNCKFCRYQQRNNILDVIRIHSPQFHFGEEEQQRDKGIPDKIGRDSATDKKCEKSSIQ</sequence>
<organism evidence="2 3">
    <name type="scientific">Octopus vulgaris</name>
    <name type="common">Common octopus</name>
    <dbReference type="NCBI Taxonomy" id="6645"/>
    <lineage>
        <taxon>Eukaryota</taxon>
        <taxon>Metazoa</taxon>
        <taxon>Spiralia</taxon>
        <taxon>Lophotrochozoa</taxon>
        <taxon>Mollusca</taxon>
        <taxon>Cephalopoda</taxon>
        <taxon>Coleoidea</taxon>
        <taxon>Octopodiformes</taxon>
        <taxon>Octopoda</taxon>
        <taxon>Incirrata</taxon>
        <taxon>Octopodidae</taxon>
        <taxon>Octopus</taxon>
    </lineage>
</organism>
<name>A0AA36BL49_OCTVU</name>
<protein>
    <submittedName>
        <fullName evidence="2">Uncharacterized protein</fullName>
    </submittedName>
</protein>
<keyword evidence="3" id="KW-1185">Reference proteome</keyword>
<dbReference type="AlphaFoldDB" id="A0AA36BL49"/>
<accession>A0AA36BL49</accession>
<evidence type="ECO:0000313" key="3">
    <source>
        <dbReference type="Proteomes" id="UP001162480"/>
    </source>
</evidence>
<dbReference type="EMBL" id="OX597830">
    <property type="protein sequence ID" value="CAI9735506.1"/>
    <property type="molecule type" value="Genomic_DNA"/>
</dbReference>
<reference evidence="2" key="1">
    <citation type="submission" date="2023-08" db="EMBL/GenBank/DDBJ databases">
        <authorList>
            <person name="Alioto T."/>
            <person name="Alioto T."/>
            <person name="Gomez Garrido J."/>
        </authorList>
    </citation>
    <scope>NUCLEOTIDE SEQUENCE</scope>
</reference>
<dbReference type="Proteomes" id="UP001162480">
    <property type="component" value="Chromosome 17"/>
</dbReference>
<evidence type="ECO:0000256" key="1">
    <source>
        <dbReference type="SAM" id="MobiDB-lite"/>
    </source>
</evidence>
<evidence type="ECO:0000313" key="2">
    <source>
        <dbReference type="EMBL" id="CAI9735506.1"/>
    </source>
</evidence>
<gene>
    <name evidence="2" type="ORF">OCTVUL_1B004644</name>
</gene>